<dbReference type="AlphaFoldDB" id="A0A7U4M266"/>
<proteinExistence type="predicted"/>
<sequence length="79" mass="9325">MTIYQVVYYNYYEEKVADFGFYVDKLDAERRALEIKVKTSDASGKVRIEDVFVYDSTDDTQVKKEASIQDQKNTVYDFK</sequence>
<gene>
    <name evidence="1" type="ORF">YH65_09010</name>
</gene>
<evidence type="ECO:0000313" key="2">
    <source>
        <dbReference type="Proteomes" id="UP000034444"/>
    </source>
</evidence>
<dbReference type="EMBL" id="CP011308">
    <property type="protein sequence ID" value="AKF25495.1"/>
    <property type="molecule type" value="Genomic_DNA"/>
</dbReference>
<reference evidence="1 2" key="1">
    <citation type="submission" date="2015-04" db="EMBL/GenBank/DDBJ databases">
        <title>Complete genome sequence of Sulfurovum lithotrophicum ATCC BAA-797T.</title>
        <authorList>
            <person name="Ahn J."/>
            <person name="Park G."/>
            <person name="Jeon W."/>
            <person name="Jang Y."/>
            <person name="Jang M."/>
            <person name="Lee H."/>
            <person name="Lee H."/>
        </authorList>
    </citation>
    <scope>NUCLEOTIDE SEQUENCE [LARGE SCALE GENOMIC DNA]</scope>
    <source>
        <strain evidence="2">ATCC BAA-797 / 42BKT</strain>
    </source>
</reference>
<dbReference type="KEGG" id="slh:YH65_09010"/>
<protein>
    <submittedName>
        <fullName evidence="1">Uncharacterized protein</fullName>
    </submittedName>
</protein>
<reference evidence="2" key="2">
    <citation type="journal article" date="2017" name="Stand. Genomic Sci.">
        <title>Complete genome sequence of the sulfur-oxidizing chemolithoautotrophic Sulfurovum lithotrophicum 42BKTT.</title>
        <authorList>
            <person name="Jeon W."/>
            <person name="Priscilla L."/>
            <person name="Park G."/>
            <person name="Lee H."/>
            <person name="Lee N."/>
            <person name="Lee D."/>
            <person name="Kwon H."/>
            <person name="Ahn I."/>
            <person name="Lee C."/>
            <person name="Lee H."/>
            <person name="Ahn J."/>
        </authorList>
    </citation>
    <scope>NUCLEOTIDE SEQUENCE [LARGE SCALE GENOMIC DNA]</scope>
    <source>
        <strain evidence="2">ATCC BAA-797 / 42BKT</strain>
    </source>
</reference>
<dbReference type="Proteomes" id="UP000034444">
    <property type="component" value="Chromosome"/>
</dbReference>
<organism evidence="1 2">
    <name type="scientific">Sulfurovum lithotrophicum</name>
    <dbReference type="NCBI Taxonomy" id="206403"/>
    <lineage>
        <taxon>Bacteria</taxon>
        <taxon>Pseudomonadati</taxon>
        <taxon>Campylobacterota</taxon>
        <taxon>Epsilonproteobacteria</taxon>
        <taxon>Campylobacterales</taxon>
        <taxon>Sulfurovaceae</taxon>
        <taxon>Sulfurovum</taxon>
    </lineage>
</organism>
<accession>A0A7U4M266</accession>
<name>A0A7U4M266_9BACT</name>
<evidence type="ECO:0000313" key="1">
    <source>
        <dbReference type="EMBL" id="AKF25495.1"/>
    </source>
</evidence>
<keyword evidence="2" id="KW-1185">Reference proteome</keyword>